<dbReference type="GO" id="GO:0016757">
    <property type="term" value="F:glycosyltransferase activity"/>
    <property type="evidence" value="ECO:0007669"/>
    <property type="project" value="UniProtKB-KW"/>
</dbReference>
<proteinExistence type="predicted"/>
<dbReference type="PANTHER" id="PTHR12526">
    <property type="entry name" value="GLYCOSYLTRANSFERASE"/>
    <property type="match status" value="1"/>
</dbReference>
<dbReference type="EC" id="2.4.1.-" evidence="3"/>
<keyword evidence="3" id="KW-0328">Glycosyltransferase</keyword>
<evidence type="ECO:0000259" key="2">
    <source>
        <dbReference type="Pfam" id="PF13439"/>
    </source>
</evidence>
<feature type="domain" description="Glycosyltransferase subfamily 4-like N-terminal" evidence="2">
    <location>
        <begin position="19"/>
        <end position="184"/>
    </location>
</feature>
<sequence>MNSKKKCPIVFLINSLCEGGAERAMLTLSKQFVKDGHSVTILALSKNNFYTIPKGVEMVYLSKMNDSLLGLIKMFYMPYHAWRLKQYVKKHNVVLVQSYLFRANFVNLLSRILGAKQLIQVVNRSVVSRFWNEGLSGKINLSLIGYLYPRADMIIHISMQMKDDFNKHFFIRKNEKVIYNPYDIKAVLSQSSEAIEDFTFKSHKRYLITVGRLIPLKRFQDVLEALSRLDSDIELILLGDGVERKFLEELAKELLIEKRVHFLGQVENPFKYIKKSDIFISSSAVEGFPNVLIESMLCKTVVISSDCLSGPREILAPKSNISKRLSKGMELNEFGILYAVGDIVALVEASKKILFDNNLLYEYKQRAFIRAKDFSVESIAMEYKEVLCYG</sequence>
<feature type="domain" description="Glycosyl transferase family 1" evidence="1">
    <location>
        <begin position="194"/>
        <end position="367"/>
    </location>
</feature>
<reference evidence="3" key="1">
    <citation type="submission" date="2016-10" db="EMBL/GenBank/DDBJ databases">
        <authorList>
            <person name="de Groot N.N."/>
        </authorList>
    </citation>
    <scope>NUCLEOTIDE SEQUENCE</scope>
</reference>
<protein>
    <submittedName>
        <fullName evidence="3">Alpha-1,4-N-acetylgalactosamine transferase PglJ</fullName>
        <ecNumber evidence="3">2.4.1.-</ecNumber>
    </submittedName>
</protein>
<dbReference type="InterPro" id="IPR001296">
    <property type="entry name" value="Glyco_trans_1"/>
</dbReference>
<dbReference type="EMBL" id="FPHM01000260">
    <property type="protein sequence ID" value="SFV71526.1"/>
    <property type="molecule type" value="Genomic_DNA"/>
</dbReference>
<gene>
    <name evidence="3" type="ORF">MNB_SV-13-2162</name>
</gene>
<dbReference type="CDD" id="cd03811">
    <property type="entry name" value="GT4_GT28_WabH-like"/>
    <property type="match status" value="1"/>
</dbReference>
<dbReference type="InterPro" id="IPR028098">
    <property type="entry name" value="Glyco_trans_4-like_N"/>
</dbReference>
<organism evidence="3">
    <name type="scientific">hydrothermal vent metagenome</name>
    <dbReference type="NCBI Taxonomy" id="652676"/>
    <lineage>
        <taxon>unclassified sequences</taxon>
        <taxon>metagenomes</taxon>
        <taxon>ecological metagenomes</taxon>
    </lineage>
</organism>
<dbReference type="Gene3D" id="3.40.50.2000">
    <property type="entry name" value="Glycogen Phosphorylase B"/>
    <property type="match status" value="2"/>
</dbReference>
<dbReference type="AlphaFoldDB" id="A0A1W1D062"/>
<dbReference type="Pfam" id="PF00534">
    <property type="entry name" value="Glycos_transf_1"/>
    <property type="match status" value="1"/>
</dbReference>
<dbReference type="PANTHER" id="PTHR12526:SF630">
    <property type="entry name" value="GLYCOSYLTRANSFERASE"/>
    <property type="match status" value="1"/>
</dbReference>
<keyword evidence="3" id="KW-0808">Transferase</keyword>
<name>A0A1W1D062_9ZZZZ</name>
<evidence type="ECO:0000259" key="1">
    <source>
        <dbReference type="Pfam" id="PF00534"/>
    </source>
</evidence>
<evidence type="ECO:0000313" key="3">
    <source>
        <dbReference type="EMBL" id="SFV71526.1"/>
    </source>
</evidence>
<accession>A0A1W1D062</accession>
<dbReference type="SUPFAM" id="SSF53756">
    <property type="entry name" value="UDP-Glycosyltransferase/glycogen phosphorylase"/>
    <property type="match status" value="1"/>
</dbReference>
<dbReference type="Pfam" id="PF13439">
    <property type="entry name" value="Glyco_transf_4"/>
    <property type="match status" value="1"/>
</dbReference>